<evidence type="ECO:0000256" key="7">
    <source>
        <dbReference type="PROSITE-ProRule" id="PRU10060"/>
    </source>
</evidence>
<dbReference type="InterPro" id="IPR004197">
    <property type="entry name" value="Cellulase_Ig-like"/>
</dbReference>
<feature type="active site" evidence="7">
    <location>
        <position position="541"/>
    </location>
</feature>
<evidence type="ECO:0000256" key="2">
    <source>
        <dbReference type="ARBA" id="ARBA00022801"/>
    </source>
</evidence>
<dbReference type="InterPro" id="IPR012341">
    <property type="entry name" value="6hp_glycosidase-like_sf"/>
</dbReference>
<dbReference type="Gene3D" id="2.60.40.10">
    <property type="entry name" value="Immunoglobulins"/>
    <property type="match status" value="1"/>
</dbReference>
<keyword evidence="3 6" id="KW-0119">Carbohydrate metabolism</keyword>
<feature type="domain" description="Cellulase Ig-like" evidence="10">
    <location>
        <begin position="11"/>
        <end position="90"/>
    </location>
</feature>
<dbReference type="PROSITE" id="PS00592">
    <property type="entry name" value="GH9_2"/>
    <property type="match status" value="1"/>
</dbReference>
<evidence type="ECO:0000313" key="12">
    <source>
        <dbReference type="Proteomes" id="UP001319045"/>
    </source>
</evidence>
<dbReference type="Pfam" id="PF02927">
    <property type="entry name" value="CelD_N"/>
    <property type="match status" value="1"/>
</dbReference>
<dbReference type="EMBL" id="AP024484">
    <property type="protein sequence ID" value="BCS86335.1"/>
    <property type="molecule type" value="Genomic_DNA"/>
</dbReference>
<dbReference type="Proteomes" id="UP001319045">
    <property type="component" value="Chromosome"/>
</dbReference>
<accession>A0ABN6EK79</accession>
<protein>
    <recommendedName>
        <fullName evidence="8">Endoglucanase</fullName>
        <ecNumber evidence="8">3.2.1.4</ecNumber>
    </recommendedName>
</protein>
<sequence>MTALGLSAKSANPIRLNQVGYLPQEEKYVVIDQINPQNKLIVKNEKGHVVCRPKVVRTAKSSMSGKIRYIVDLSEIKAPGRYTIKLDKYQSSFNISEKAFHNLATSSLKAFYLIRSGIDISRKYAGKYARHCGHPDTTVIVHPSAASAARPSGTIISSPYGWYDAGDYNKYTVNSAYSIGLMLDVYEQNQNYFAKLNTNIPESKNSTPDILDEMMFNLKWLLTMQDPSDGGVYHKLTTPHFENFIMPDKCHQPRYVVAKSVTGTLDFAACMAQAARLLQGSKDYPEFSSKAREAAIKAYEWAKKNPNAFYKQININMNFKPSITTGEYGDFRSNDEIFWAATELYRLTGMSQYKEDAAKMMPSFFMNSSWGMVSELGLFSWISSNDSEMRTKSLNMLKRYCDNIIANVDKSDFQSPFGSRKFDFGWGCLGGSCCFPAIAMLYADKYIDPGKYKKYAIENMDYLLGRNATGYCYVTGFGYLSPMHPHHRISASDGIDAPFPGLLVGGPNPAQQDKVEKNLIYPSNSPDESYLDQTESYASNEIAINWNAALVGISCWLDATTYK</sequence>
<dbReference type="InterPro" id="IPR013783">
    <property type="entry name" value="Ig-like_fold"/>
</dbReference>
<dbReference type="PROSITE" id="PS00698">
    <property type="entry name" value="GH9_3"/>
    <property type="match status" value="1"/>
</dbReference>
<comment type="similarity">
    <text evidence="1 6 8">Belongs to the glycosyl hydrolase 9 (cellulase E) family.</text>
</comment>
<keyword evidence="5 6" id="KW-0624">Polysaccharide degradation</keyword>
<proteinExistence type="inferred from homology"/>
<organism evidence="11 12">
    <name type="scientific">Prevotella herbatica</name>
    <dbReference type="NCBI Taxonomy" id="2801997"/>
    <lineage>
        <taxon>Bacteria</taxon>
        <taxon>Pseudomonadati</taxon>
        <taxon>Bacteroidota</taxon>
        <taxon>Bacteroidia</taxon>
        <taxon>Bacteroidales</taxon>
        <taxon>Prevotellaceae</taxon>
        <taxon>Prevotella</taxon>
    </lineage>
</organism>
<name>A0ABN6EK79_9BACT</name>
<dbReference type="SUPFAM" id="SSF81296">
    <property type="entry name" value="E set domains"/>
    <property type="match status" value="1"/>
</dbReference>
<dbReference type="PANTHER" id="PTHR22298">
    <property type="entry name" value="ENDO-1,4-BETA-GLUCANASE"/>
    <property type="match status" value="1"/>
</dbReference>
<keyword evidence="12" id="KW-1185">Reference proteome</keyword>
<evidence type="ECO:0000259" key="10">
    <source>
        <dbReference type="Pfam" id="PF02927"/>
    </source>
</evidence>
<comment type="catalytic activity">
    <reaction evidence="8">
        <text>Endohydrolysis of (1-&gt;4)-beta-D-glucosidic linkages in cellulose, lichenin and cereal beta-D-glucans.</text>
        <dbReference type="EC" id="3.2.1.4"/>
    </reaction>
</comment>
<evidence type="ECO:0000256" key="4">
    <source>
        <dbReference type="ARBA" id="ARBA00023295"/>
    </source>
</evidence>
<dbReference type="SUPFAM" id="SSF48208">
    <property type="entry name" value="Six-hairpin glycosidases"/>
    <property type="match status" value="1"/>
</dbReference>
<evidence type="ECO:0000256" key="6">
    <source>
        <dbReference type="PROSITE-ProRule" id="PRU10059"/>
    </source>
</evidence>
<evidence type="ECO:0000256" key="8">
    <source>
        <dbReference type="RuleBase" id="RU361166"/>
    </source>
</evidence>
<feature type="domain" description="Glycoside hydrolase family 9" evidence="9">
    <location>
        <begin position="101"/>
        <end position="553"/>
    </location>
</feature>
<dbReference type="EC" id="3.2.1.4" evidence="8"/>
<evidence type="ECO:0000256" key="5">
    <source>
        <dbReference type="ARBA" id="ARBA00023326"/>
    </source>
</evidence>
<gene>
    <name evidence="11" type="primary">egl2</name>
    <name evidence="11" type="ORF">prwr041_22280</name>
</gene>
<keyword evidence="4 6" id="KW-0326">Glycosidase</keyword>
<dbReference type="CDD" id="cd02850">
    <property type="entry name" value="E_set_Cellulase_N"/>
    <property type="match status" value="1"/>
</dbReference>
<dbReference type="InterPro" id="IPR001701">
    <property type="entry name" value="Glyco_hydro_9"/>
</dbReference>
<dbReference type="InterPro" id="IPR018221">
    <property type="entry name" value="Glyco_hydro_9_His_AS"/>
</dbReference>
<evidence type="ECO:0000313" key="11">
    <source>
        <dbReference type="EMBL" id="BCS86335.1"/>
    </source>
</evidence>
<feature type="active site" evidence="6">
    <location>
        <position position="486"/>
    </location>
</feature>
<feature type="active site" evidence="7">
    <location>
        <position position="532"/>
    </location>
</feature>
<evidence type="ECO:0000256" key="3">
    <source>
        <dbReference type="ARBA" id="ARBA00023277"/>
    </source>
</evidence>
<dbReference type="InterPro" id="IPR014756">
    <property type="entry name" value="Ig_E-set"/>
</dbReference>
<dbReference type="InterPro" id="IPR008928">
    <property type="entry name" value="6-hairpin_glycosidase_sf"/>
</dbReference>
<dbReference type="InterPro" id="IPR033126">
    <property type="entry name" value="Glyco_hydro_9_Asp/Glu_AS"/>
</dbReference>
<dbReference type="Gene3D" id="1.50.10.10">
    <property type="match status" value="1"/>
</dbReference>
<reference evidence="11 12" key="1">
    <citation type="journal article" date="2022" name="Int. J. Syst. Evol. Microbiol.">
        <title>Prevotella herbatica sp. nov., a plant polysaccharide-decomposing anaerobic bacterium isolated from a methanogenic reactor.</title>
        <authorList>
            <person name="Uek A."/>
            <person name="Tonouchi A."/>
            <person name="Kaku N."/>
            <person name="Ueki K."/>
        </authorList>
    </citation>
    <scope>NUCLEOTIDE SEQUENCE [LARGE SCALE GENOMIC DNA]</scope>
    <source>
        <strain evidence="11 12">WR041</strain>
    </source>
</reference>
<evidence type="ECO:0000259" key="9">
    <source>
        <dbReference type="Pfam" id="PF00759"/>
    </source>
</evidence>
<keyword evidence="2 6" id="KW-0378">Hydrolase</keyword>
<keyword evidence="8" id="KW-0136">Cellulose degradation</keyword>
<evidence type="ECO:0000256" key="1">
    <source>
        <dbReference type="ARBA" id="ARBA00007072"/>
    </source>
</evidence>
<dbReference type="Pfam" id="PF00759">
    <property type="entry name" value="Glyco_hydro_9"/>
    <property type="match status" value="1"/>
</dbReference>